<proteinExistence type="predicted"/>
<dbReference type="KEGG" id="nth:Nther_2514"/>
<gene>
    <name evidence="1" type="ordered locus">Nther_2514</name>
</gene>
<evidence type="ECO:0000313" key="2">
    <source>
        <dbReference type="Proteomes" id="UP000001683"/>
    </source>
</evidence>
<keyword evidence="2" id="KW-1185">Reference proteome</keyword>
<sequence length="123" mass="14575">MDIAKELFDYSRSIEDRNKRMESYFNSFQQVGPFLDSLFKKYDLYEKEESFDIEYITGEYAVTFGNTSSYEYTTNTKNINQTIIINYSNVKGLEINESVIDYIRKSDDDNQPSYENWNLLNVS</sequence>
<name>B2A1D7_NATTJ</name>
<dbReference type="EMBL" id="CP001034">
    <property type="protein sequence ID" value="ACB86075.1"/>
    <property type="molecule type" value="Genomic_DNA"/>
</dbReference>
<dbReference type="RefSeq" id="WP_012448919.1">
    <property type="nucleotide sequence ID" value="NC_010718.1"/>
</dbReference>
<dbReference type="AlphaFoldDB" id="B2A1D7"/>
<reference evidence="1 2" key="1">
    <citation type="submission" date="2008-04" db="EMBL/GenBank/DDBJ databases">
        <title>Complete sequence of chromosome of Natranaerobius thermophilus JW/NM-WN-LF.</title>
        <authorList>
            <consortium name="US DOE Joint Genome Institute"/>
            <person name="Copeland A."/>
            <person name="Lucas S."/>
            <person name="Lapidus A."/>
            <person name="Glavina del Rio T."/>
            <person name="Dalin E."/>
            <person name="Tice H."/>
            <person name="Bruce D."/>
            <person name="Goodwin L."/>
            <person name="Pitluck S."/>
            <person name="Chertkov O."/>
            <person name="Brettin T."/>
            <person name="Detter J.C."/>
            <person name="Han C."/>
            <person name="Kuske C.R."/>
            <person name="Schmutz J."/>
            <person name="Larimer F."/>
            <person name="Land M."/>
            <person name="Hauser L."/>
            <person name="Kyrpides N."/>
            <person name="Lykidis A."/>
            <person name="Mesbah N.M."/>
            <person name="Wiegel J."/>
        </authorList>
    </citation>
    <scope>NUCLEOTIDE SEQUENCE [LARGE SCALE GENOMIC DNA]</scope>
    <source>
        <strain evidence="2">ATCC BAA-1301 / DSM 18059 / JW/NM-WN-LF</strain>
    </source>
</reference>
<dbReference type="InParanoid" id="B2A1D7"/>
<evidence type="ECO:0000313" key="1">
    <source>
        <dbReference type="EMBL" id="ACB86075.1"/>
    </source>
</evidence>
<protein>
    <submittedName>
        <fullName evidence="1">Uncharacterized protein</fullName>
    </submittedName>
</protein>
<dbReference type="HOGENOM" id="CLU_2012816_0_0_9"/>
<dbReference type="Proteomes" id="UP000001683">
    <property type="component" value="Chromosome"/>
</dbReference>
<reference evidence="1 2" key="2">
    <citation type="journal article" date="2011" name="J. Bacteriol.">
        <title>Complete genome sequence of the anaerobic, halophilic alkalithermophile Natranaerobius thermophilus JW/NM-WN-LF.</title>
        <authorList>
            <person name="Zhao B."/>
            <person name="Mesbah N.M."/>
            <person name="Dalin E."/>
            <person name="Goodwin L."/>
            <person name="Nolan M."/>
            <person name="Pitluck S."/>
            <person name="Chertkov O."/>
            <person name="Brettin T.S."/>
            <person name="Han J."/>
            <person name="Larimer F.W."/>
            <person name="Land M.L."/>
            <person name="Hauser L."/>
            <person name="Kyrpides N."/>
            <person name="Wiegel J."/>
        </authorList>
    </citation>
    <scope>NUCLEOTIDE SEQUENCE [LARGE SCALE GENOMIC DNA]</scope>
    <source>
        <strain evidence="2">ATCC BAA-1301 / DSM 18059 / JW/NM-WN-LF</strain>
    </source>
</reference>
<accession>B2A1D7</accession>
<organism evidence="1 2">
    <name type="scientific">Natranaerobius thermophilus (strain ATCC BAA-1301 / DSM 18059 / JW/NM-WN-LF)</name>
    <dbReference type="NCBI Taxonomy" id="457570"/>
    <lineage>
        <taxon>Bacteria</taxon>
        <taxon>Bacillati</taxon>
        <taxon>Bacillota</taxon>
        <taxon>Clostridia</taxon>
        <taxon>Natranaerobiales</taxon>
        <taxon>Natranaerobiaceae</taxon>
        <taxon>Natranaerobius</taxon>
    </lineage>
</organism>